<dbReference type="PANTHER" id="PTHR12111">
    <property type="entry name" value="SPLICING FACTOR YJU2"/>
    <property type="match status" value="1"/>
</dbReference>
<feature type="binding site" evidence="8">
    <location>
        <position position="80"/>
    </location>
    <ligand>
        <name>Zn(2+)</name>
        <dbReference type="ChEBI" id="CHEBI:29105"/>
    </ligand>
</feature>
<evidence type="ECO:0000256" key="5">
    <source>
        <dbReference type="ARBA" id="ARBA00022833"/>
    </source>
</evidence>
<keyword evidence="3 8" id="KW-0479">Metal-binding</keyword>
<feature type="coiled-coil region" evidence="9">
    <location>
        <begin position="140"/>
        <end position="199"/>
    </location>
</feature>
<proteinExistence type="inferred from homology"/>
<evidence type="ECO:0000256" key="7">
    <source>
        <dbReference type="ARBA" id="ARBA00023242"/>
    </source>
</evidence>
<evidence type="ECO:0000256" key="4">
    <source>
        <dbReference type="ARBA" id="ARBA00022728"/>
    </source>
</evidence>
<dbReference type="GO" id="GO:0000349">
    <property type="term" value="P:generation of catalytic spliceosome for first transesterification step"/>
    <property type="evidence" value="ECO:0007669"/>
    <property type="project" value="UniProtKB-UniRule"/>
</dbReference>
<dbReference type="HAMAP" id="MF_03226">
    <property type="entry name" value="YJU2"/>
    <property type="match status" value="1"/>
</dbReference>
<gene>
    <name evidence="11" type="ORF">ONB1V03_LOCUS3687</name>
</gene>
<keyword evidence="5 8" id="KW-0862">Zinc</keyword>
<organism evidence="11">
    <name type="scientific">Oppiella nova</name>
    <dbReference type="NCBI Taxonomy" id="334625"/>
    <lineage>
        <taxon>Eukaryota</taxon>
        <taxon>Metazoa</taxon>
        <taxon>Ecdysozoa</taxon>
        <taxon>Arthropoda</taxon>
        <taxon>Chelicerata</taxon>
        <taxon>Arachnida</taxon>
        <taxon>Acari</taxon>
        <taxon>Acariformes</taxon>
        <taxon>Sarcoptiformes</taxon>
        <taxon>Oribatida</taxon>
        <taxon>Brachypylina</taxon>
        <taxon>Oppioidea</taxon>
        <taxon>Oppiidae</taxon>
        <taxon>Oppiella</taxon>
    </lineage>
</organism>
<dbReference type="PANTHER" id="PTHR12111:SF1">
    <property type="entry name" value="SPLICING FACTOR YJU2"/>
    <property type="match status" value="1"/>
</dbReference>
<keyword evidence="2" id="KW-0507">mRNA processing</keyword>
<keyword evidence="12" id="KW-1185">Reference proteome</keyword>
<comment type="subcellular location">
    <subcellularLocation>
        <location evidence="1 8">Nucleus</location>
    </subcellularLocation>
</comment>
<accession>A0A7R9LJ03</accession>
<dbReference type="Proteomes" id="UP000728032">
    <property type="component" value="Unassembled WGS sequence"/>
</dbReference>
<comment type="subunit">
    <text evidence="8">Component of the spliceosome. Present in the activated B complex, the catalytically activated B* complex which catalyzes the branching, the catalytic step 1 C complex catalyzing the exon ligation, and the postcatalytic P complex containing the ligated exons (mRNA) and the excised lariat intron.</text>
</comment>
<dbReference type="InterPro" id="IPR007590">
    <property type="entry name" value="Saf4/Yju2"/>
</dbReference>
<dbReference type="Pfam" id="PF04502">
    <property type="entry name" value="Saf4_Yju2"/>
    <property type="match status" value="2"/>
</dbReference>
<feature type="region of interest" description="Disordered" evidence="10">
    <location>
        <begin position="316"/>
        <end position="335"/>
    </location>
</feature>
<comment type="similarity">
    <text evidence="8">Belongs to the CWC16 family. YJU2 subfamily.</text>
</comment>
<dbReference type="GO" id="GO:0071006">
    <property type="term" value="C:U2-type catalytic step 1 spliceosome"/>
    <property type="evidence" value="ECO:0007669"/>
    <property type="project" value="UniProtKB-UniRule"/>
</dbReference>
<dbReference type="EMBL" id="OC915965">
    <property type="protein sequence ID" value="CAD7642624.1"/>
    <property type="molecule type" value="Genomic_DNA"/>
</dbReference>
<feature type="binding site" evidence="8">
    <location>
        <position position="83"/>
    </location>
    <ligand>
        <name>Zn(2+)</name>
        <dbReference type="ChEBI" id="CHEBI:29105"/>
    </ligand>
</feature>
<feature type="binding site" evidence="8">
    <location>
        <position position="43"/>
    </location>
    <ligand>
        <name>Zn(2+)</name>
        <dbReference type="ChEBI" id="CHEBI:29105"/>
    </ligand>
</feature>
<evidence type="ECO:0000313" key="11">
    <source>
        <dbReference type="EMBL" id="CAD7642624.1"/>
    </source>
</evidence>
<evidence type="ECO:0000313" key="12">
    <source>
        <dbReference type="Proteomes" id="UP000728032"/>
    </source>
</evidence>
<keyword evidence="9" id="KW-0175">Coiled coil</keyword>
<protein>
    <recommendedName>
        <fullName evidence="8">Splicing factor YJU2</fullName>
    </recommendedName>
</protein>
<evidence type="ECO:0000256" key="2">
    <source>
        <dbReference type="ARBA" id="ARBA00022664"/>
    </source>
</evidence>
<comment type="function">
    <text evidence="8">Part of the spliceosome which catalyzes two sequential transesterification reactions, first the excision of the non-coding intron from pre-mRNA and then the ligation of the coding exons to form the mature mRNA. Plays a role in stabilizing the structure of the spliceosome catalytic core and docking of the branch helix into the active site, producing 5'-exon and lariat intron-3'-intermediates.</text>
</comment>
<evidence type="ECO:0000256" key="1">
    <source>
        <dbReference type="ARBA" id="ARBA00004123"/>
    </source>
</evidence>
<dbReference type="GO" id="GO:0046872">
    <property type="term" value="F:metal ion binding"/>
    <property type="evidence" value="ECO:0007669"/>
    <property type="project" value="UniProtKB-KW"/>
</dbReference>
<dbReference type="AlphaFoldDB" id="A0A7R9LJ03"/>
<keyword evidence="4 8" id="KW-0747">Spliceosome</keyword>
<dbReference type="EMBL" id="CAJPVJ010001140">
    <property type="protein sequence ID" value="CAG2164127.1"/>
    <property type="molecule type" value="Genomic_DNA"/>
</dbReference>
<feature type="compositionally biased region" description="Polar residues" evidence="10">
    <location>
        <begin position="272"/>
        <end position="285"/>
    </location>
</feature>
<dbReference type="InterPro" id="IPR043701">
    <property type="entry name" value="Yju2"/>
</dbReference>
<feature type="compositionally biased region" description="Polar residues" evidence="10">
    <location>
        <begin position="322"/>
        <end position="335"/>
    </location>
</feature>
<keyword evidence="6" id="KW-0508">mRNA splicing</keyword>
<feature type="region of interest" description="Disordered" evidence="10">
    <location>
        <begin position="270"/>
        <end position="298"/>
    </location>
</feature>
<dbReference type="OrthoDB" id="674963at2759"/>
<evidence type="ECO:0000256" key="9">
    <source>
        <dbReference type="SAM" id="Coils"/>
    </source>
</evidence>
<name>A0A7R9LJ03_9ACAR</name>
<feature type="binding site" evidence="8">
    <location>
        <position position="46"/>
    </location>
    <ligand>
        <name>Zn(2+)</name>
        <dbReference type="ChEBI" id="CHEBI:29105"/>
    </ligand>
</feature>
<evidence type="ECO:0000256" key="6">
    <source>
        <dbReference type="ARBA" id="ARBA00023187"/>
    </source>
</evidence>
<keyword evidence="7 8" id="KW-0539">Nucleus</keyword>
<sequence>MSERKVLNKYYPPDFDPSKIPRLRLPKTRQYTVRLMAPCNMRCNTCGDYIAKGKKFNARKETVEEETYLGLKVFRFYFKCPRCMAEITFKTDPRNMDYEVRPGVDSRLLLVVVVMSGCGFGDWLCVWGVEHGATPNFKALKLAEQQAVQEEKDREEDERLNPMKLLENRTKQSRRELEAIEALEDLKELNQRNRDLVHESDVQAVLEGAAAVGVPVPQELVELVMDKEFEAEERALLARIRGDEGSGDDSSDDEALPKFGVTFDTIDKEFSSNHNKSNNGLSSDSVAKESMENGSKESLKRKIDKLVVVKKKVVKTDDNCGPKSTGSTVNATKSTSNANNLLNLCAYGSSSDSE</sequence>
<evidence type="ECO:0000256" key="3">
    <source>
        <dbReference type="ARBA" id="ARBA00022723"/>
    </source>
</evidence>
<evidence type="ECO:0000256" key="10">
    <source>
        <dbReference type="SAM" id="MobiDB-lite"/>
    </source>
</evidence>
<evidence type="ECO:0000256" key="8">
    <source>
        <dbReference type="HAMAP-Rule" id="MF_03226"/>
    </source>
</evidence>
<reference evidence="11" key="1">
    <citation type="submission" date="2020-11" db="EMBL/GenBank/DDBJ databases">
        <authorList>
            <person name="Tran Van P."/>
        </authorList>
    </citation>
    <scope>NUCLEOTIDE SEQUENCE</scope>
</reference>
<feature type="compositionally biased region" description="Basic and acidic residues" evidence="10">
    <location>
        <begin position="286"/>
        <end position="298"/>
    </location>
</feature>